<sequence length="696" mass="76462">MASKSKLPSLQPRIIKSGPYTVGVEGVAMVDGETIPRRHPLAKERLHERPEPEVQTVFDILRQAAKKHGHAHAMGSRRVLDMHTETKQTRDREGKLIEKQWTYYELSDYSYLSYVEFEQRTLLTGMAMRSLGLSRNDRIEIYAATSAFWFTVAHGAISQSITIVTAYDTLGEEGLSHSLKQTNARAIFLDPALLPRITKVLDQVPHIRAIIYNDVAPQSINQNHVSELNKAHPNVRLLSFDEFFEAGSKLATDPVPPTANDLACIMYTSGSTGSPKGVLLKHKNIVAGIAGIQPIVGSIITPGERLLAYLPLAHIIEFVYENAALYWGAVMGYGSPRTLGDSSVRNCVGDIVAFKPSIMVGVPAVWESVRKGILTKVNSAGWLQRKLFWGALSAKENLLYWGLPGVELLDALVFNKVKQATGGNLRVVMNGGGPIAESTLRFISFVICPMLSGYGLTETVGMGALNDPMAWTSSKVGPIPASIEIKLVDVPELDYLTSHQPAQGEIWIRGAAITEGYLDNPEEDAKAFHDGWFKTGDIGEFDTDGNLGLIDRKKNLVKTLNGEYIALEKLESLYRSAPVVANLCVYASPLHAKPIAIVNPVPTVLCKLAKEICEPDDDYTKLCDRLKVQSAVCKTLQSVGKQHGLQGIELIQGVVLSEEEWTPQTGLVTNAQKLNRKALIERFDKAIQKVYADAKD</sequence>
<comment type="catalytic activity">
    <reaction evidence="5">
        <text>a long-chain fatty acid + ATP + CoA = a long-chain fatty acyl-CoA + AMP + diphosphate</text>
        <dbReference type="Rhea" id="RHEA:15421"/>
        <dbReference type="ChEBI" id="CHEBI:30616"/>
        <dbReference type="ChEBI" id="CHEBI:33019"/>
        <dbReference type="ChEBI" id="CHEBI:57287"/>
        <dbReference type="ChEBI" id="CHEBI:57560"/>
        <dbReference type="ChEBI" id="CHEBI:83139"/>
        <dbReference type="ChEBI" id="CHEBI:456215"/>
        <dbReference type="EC" id="6.2.1.3"/>
    </reaction>
</comment>
<protein>
    <submittedName>
        <fullName evidence="7">Putative AMP-binding enzyme</fullName>
    </submittedName>
</protein>
<evidence type="ECO:0000256" key="4">
    <source>
        <dbReference type="ARBA" id="ARBA00022840"/>
    </source>
</evidence>
<dbReference type="Pfam" id="PF00501">
    <property type="entry name" value="AMP-binding"/>
    <property type="match status" value="1"/>
</dbReference>
<evidence type="ECO:0000256" key="3">
    <source>
        <dbReference type="ARBA" id="ARBA00022741"/>
    </source>
</evidence>
<evidence type="ECO:0000256" key="1">
    <source>
        <dbReference type="ARBA" id="ARBA00006432"/>
    </source>
</evidence>
<dbReference type="STRING" id="1043003.A0A074VTL2"/>
<dbReference type="GO" id="GO:0005524">
    <property type="term" value="F:ATP binding"/>
    <property type="evidence" value="ECO:0007669"/>
    <property type="project" value="UniProtKB-KW"/>
</dbReference>
<dbReference type="PROSITE" id="PS00455">
    <property type="entry name" value="AMP_BINDING"/>
    <property type="match status" value="1"/>
</dbReference>
<dbReference type="SUPFAM" id="SSF56801">
    <property type="entry name" value="Acetyl-CoA synthetase-like"/>
    <property type="match status" value="1"/>
</dbReference>
<keyword evidence="8" id="KW-1185">Reference proteome</keyword>
<dbReference type="GeneID" id="63914509"/>
<comment type="similarity">
    <text evidence="1">Belongs to the ATP-dependent AMP-binding enzyme family.</text>
</comment>
<organism evidence="7 8">
    <name type="scientific">Aureobasidium melanogenum (strain CBS 110374)</name>
    <name type="common">Aureobasidium pullulans var. melanogenum</name>
    <dbReference type="NCBI Taxonomy" id="1043003"/>
    <lineage>
        <taxon>Eukaryota</taxon>
        <taxon>Fungi</taxon>
        <taxon>Dikarya</taxon>
        <taxon>Ascomycota</taxon>
        <taxon>Pezizomycotina</taxon>
        <taxon>Dothideomycetes</taxon>
        <taxon>Dothideomycetidae</taxon>
        <taxon>Dothideales</taxon>
        <taxon>Saccotheciaceae</taxon>
        <taxon>Aureobasidium</taxon>
    </lineage>
</organism>
<proteinExistence type="inferred from homology"/>
<reference evidence="7 8" key="1">
    <citation type="journal article" date="2014" name="BMC Genomics">
        <title>Genome sequencing of four Aureobasidium pullulans varieties: biotechnological potential, stress tolerance, and description of new species.</title>
        <authorList>
            <person name="Gostin Ar C."/>
            <person name="Ohm R.A."/>
            <person name="Kogej T."/>
            <person name="Sonjak S."/>
            <person name="Turk M."/>
            <person name="Zajc J."/>
            <person name="Zalar P."/>
            <person name="Grube M."/>
            <person name="Sun H."/>
            <person name="Han J."/>
            <person name="Sharma A."/>
            <person name="Chiniquy J."/>
            <person name="Ngan C.Y."/>
            <person name="Lipzen A."/>
            <person name="Barry K."/>
            <person name="Grigoriev I.V."/>
            <person name="Gunde-Cimerman N."/>
        </authorList>
    </citation>
    <scope>NUCLEOTIDE SEQUENCE [LARGE SCALE GENOMIC DNA]</scope>
    <source>
        <strain evidence="7 8">CBS 110374</strain>
    </source>
</reference>
<dbReference type="GO" id="GO:0004467">
    <property type="term" value="F:long-chain fatty acid-CoA ligase activity"/>
    <property type="evidence" value="ECO:0007669"/>
    <property type="project" value="UniProtKB-EC"/>
</dbReference>
<evidence type="ECO:0000313" key="7">
    <source>
        <dbReference type="EMBL" id="KEQ63768.1"/>
    </source>
</evidence>
<feature type="domain" description="AMP-dependent synthetase/ligase" evidence="6">
    <location>
        <begin position="107"/>
        <end position="518"/>
    </location>
</feature>
<dbReference type="HOGENOM" id="CLU_000022_45_2_1"/>
<dbReference type="InterPro" id="IPR020845">
    <property type="entry name" value="AMP-binding_CS"/>
</dbReference>
<keyword evidence="2" id="KW-0436">Ligase</keyword>
<dbReference type="GO" id="GO:0035336">
    <property type="term" value="P:long-chain fatty-acyl-CoA metabolic process"/>
    <property type="evidence" value="ECO:0007669"/>
    <property type="project" value="TreeGrafter"/>
</dbReference>
<dbReference type="EMBL" id="KL584830">
    <property type="protein sequence ID" value="KEQ63768.1"/>
    <property type="molecule type" value="Genomic_DNA"/>
</dbReference>
<evidence type="ECO:0000313" key="8">
    <source>
        <dbReference type="Proteomes" id="UP000030672"/>
    </source>
</evidence>
<keyword evidence="4" id="KW-0067">ATP-binding</keyword>
<evidence type="ECO:0000259" key="6">
    <source>
        <dbReference type="Pfam" id="PF00501"/>
    </source>
</evidence>
<dbReference type="InterPro" id="IPR042099">
    <property type="entry name" value="ANL_N_sf"/>
</dbReference>
<accession>A0A074VTL2</accession>
<evidence type="ECO:0000256" key="5">
    <source>
        <dbReference type="ARBA" id="ARBA00036813"/>
    </source>
</evidence>
<gene>
    <name evidence="7" type="ORF">M437DRAFT_45747</name>
</gene>
<evidence type="ECO:0000256" key="2">
    <source>
        <dbReference type="ARBA" id="ARBA00022598"/>
    </source>
</evidence>
<dbReference type="InterPro" id="IPR000873">
    <property type="entry name" value="AMP-dep_synth/lig_dom"/>
</dbReference>
<dbReference type="RefSeq" id="XP_040880791.1">
    <property type="nucleotide sequence ID" value="XM_041021136.1"/>
</dbReference>
<dbReference type="PANTHER" id="PTHR43272:SF83">
    <property type="entry name" value="ACYL-COA SYNTHETASE LONG-CHAIN, ISOFORM J"/>
    <property type="match status" value="1"/>
</dbReference>
<dbReference type="AlphaFoldDB" id="A0A074VTL2"/>
<dbReference type="GO" id="GO:0005886">
    <property type="term" value="C:plasma membrane"/>
    <property type="evidence" value="ECO:0007669"/>
    <property type="project" value="TreeGrafter"/>
</dbReference>
<dbReference type="Gene3D" id="3.40.50.12780">
    <property type="entry name" value="N-terminal domain of ligase-like"/>
    <property type="match status" value="1"/>
</dbReference>
<dbReference type="GO" id="GO:0005783">
    <property type="term" value="C:endoplasmic reticulum"/>
    <property type="evidence" value="ECO:0007669"/>
    <property type="project" value="TreeGrafter"/>
</dbReference>
<dbReference type="Proteomes" id="UP000030672">
    <property type="component" value="Unassembled WGS sequence"/>
</dbReference>
<keyword evidence="3" id="KW-0547">Nucleotide-binding</keyword>
<dbReference type="GO" id="GO:0005811">
    <property type="term" value="C:lipid droplet"/>
    <property type="evidence" value="ECO:0007669"/>
    <property type="project" value="TreeGrafter"/>
</dbReference>
<dbReference type="PANTHER" id="PTHR43272">
    <property type="entry name" value="LONG-CHAIN-FATTY-ACID--COA LIGASE"/>
    <property type="match status" value="1"/>
</dbReference>
<name>A0A074VTL2_AURM1</name>